<keyword evidence="9" id="KW-1133">Transmembrane helix</keyword>
<dbReference type="SMART" id="SM00054">
    <property type="entry name" value="EFh"/>
    <property type="match status" value="2"/>
</dbReference>
<gene>
    <name evidence="15" type="primary">slc25a-22</name>
</gene>
<sequence>MSDDLIKNCNTGIKKTSNNIEAEKKQDTIITIQTLKNVLKNEHDDANNLNTEKSNESKDIADKSEKFLEFLKSQETQLKLAFKQMDRNHDNKIDSKEIQETMADLGIIIGIKEAEQLLSRVDLDHNLAIDYDEWKTFLLQSSARSLQDIIKYWRKSCAIDIGENMTIPDDFSVQEKMTGIAWKTLVAGGVAGCVSRTTTAPLDRIKVTMQAHGAKVANLGIINTIKSMISEGGVSSLWRGNGVSCFKIGPESAIKFLSYEVYKKFVCRITNNTTGDVTLMERFYAGALAGATSQNLIFPMEVLKTRMTLRKSGQYSSIYDCAKNVYRTEGFQVFFRGYVPNLLGILPYAGIDLALFETFKNIYLKSNNETSQLQIPVYVSLLSGATSSVCGQFATYPLALVRTKLQAIPMVSYQSTVNQFESFAIQSDSQKITMVSVFRSIKKQEGFFGFYRGIGPNTLKVIPAVSISYAVFDQTRHLLGIG</sequence>
<dbReference type="PRINTS" id="PR00926">
    <property type="entry name" value="MITOCARRIER"/>
</dbReference>
<dbReference type="FunFam" id="1.10.238.10:FF:000028">
    <property type="entry name" value="Putative calcium-binding mitochondrial carrier protein scamc-2"/>
    <property type="match status" value="1"/>
</dbReference>
<dbReference type="InterPro" id="IPR002067">
    <property type="entry name" value="MCP"/>
</dbReference>
<dbReference type="PANTHER" id="PTHR24089">
    <property type="entry name" value="SOLUTE CARRIER FAMILY 25"/>
    <property type="match status" value="1"/>
</dbReference>
<dbReference type="GO" id="GO:0055085">
    <property type="term" value="P:transmembrane transport"/>
    <property type="evidence" value="ECO:0007669"/>
    <property type="project" value="InterPro"/>
</dbReference>
<evidence type="ECO:0000256" key="7">
    <source>
        <dbReference type="ARBA" id="ARBA00022792"/>
    </source>
</evidence>
<dbReference type="EMBL" id="KT163640">
    <property type="protein sequence ID" value="AKN21590.1"/>
    <property type="molecule type" value="mRNA"/>
</dbReference>
<feature type="domain" description="EF-hand" evidence="14">
    <location>
        <begin position="109"/>
        <end position="144"/>
    </location>
</feature>
<dbReference type="InterPro" id="IPR002048">
    <property type="entry name" value="EF_hand_dom"/>
</dbReference>
<dbReference type="GO" id="GO:0005743">
    <property type="term" value="C:mitochondrial inner membrane"/>
    <property type="evidence" value="ECO:0007669"/>
    <property type="project" value="UniProtKB-SubCell"/>
</dbReference>
<evidence type="ECO:0000256" key="9">
    <source>
        <dbReference type="ARBA" id="ARBA00022989"/>
    </source>
</evidence>
<feature type="domain" description="EF-hand" evidence="14">
    <location>
        <begin position="73"/>
        <end position="108"/>
    </location>
</feature>
<dbReference type="InterPro" id="IPR018108">
    <property type="entry name" value="MCP_transmembrane"/>
</dbReference>
<feature type="repeat" description="Solcar" evidence="12">
    <location>
        <begin position="375"/>
        <end position="478"/>
    </location>
</feature>
<evidence type="ECO:0000256" key="12">
    <source>
        <dbReference type="PROSITE-ProRule" id="PRU00282"/>
    </source>
</evidence>
<dbReference type="FunFam" id="1.50.40.10:FF:000003">
    <property type="entry name" value="Putative calcium-binding mitochondrial carrier protein scamc-2"/>
    <property type="match status" value="1"/>
</dbReference>
<keyword evidence="7" id="KW-0999">Mitochondrion inner membrane</keyword>
<dbReference type="PROSITE" id="PS50222">
    <property type="entry name" value="EF_HAND_2"/>
    <property type="match status" value="2"/>
</dbReference>
<dbReference type="InterPro" id="IPR023395">
    <property type="entry name" value="MCP_dom_sf"/>
</dbReference>
<keyword evidence="4 12" id="KW-0812">Transmembrane</keyword>
<evidence type="ECO:0000256" key="4">
    <source>
        <dbReference type="ARBA" id="ARBA00022692"/>
    </source>
</evidence>
<dbReference type="InterPro" id="IPR018247">
    <property type="entry name" value="EF_Hand_1_Ca_BS"/>
</dbReference>
<keyword evidence="5" id="KW-0479">Metal-binding</keyword>
<evidence type="ECO:0000313" key="15">
    <source>
        <dbReference type="EMBL" id="AKN21590.1"/>
    </source>
</evidence>
<name>A0A0H3YF57_SCHMD</name>
<dbReference type="PRINTS" id="PR00928">
    <property type="entry name" value="GRAVESDC"/>
</dbReference>
<dbReference type="OrthoDB" id="270584at2759"/>
<evidence type="ECO:0000256" key="11">
    <source>
        <dbReference type="ARBA" id="ARBA00023136"/>
    </source>
</evidence>
<evidence type="ECO:0000256" key="2">
    <source>
        <dbReference type="ARBA" id="ARBA00006375"/>
    </source>
</evidence>
<dbReference type="Pfam" id="PF13499">
    <property type="entry name" value="EF-hand_7"/>
    <property type="match status" value="1"/>
</dbReference>
<evidence type="ECO:0000256" key="1">
    <source>
        <dbReference type="ARBA" id="ARBA00004448"/>
    </source>
</evidence>
<keyword evidence="8" id="KW-0106">Calcium</keyword>
<evidence type="ECO:0000256" key="10">
    <source>
        <dbReference type="ARBA" id="ARBA00023128"/>
    </source>
</evidence>
<dbReference type="Pfam" id="PF00153">
    <property type="entry name" value="Mito_carr"/>
    <property type="match status" value="3"/>
</dbReference>
<protein>
    <submittedName>
        <fullName evidence="15">Slc25a-22</fullName>
    </submittedName>
</protein>
<proteinExistence type="evidence at transcript level"/>
<dbReference type="GO" id="GO:0005509">
    <property type="term" value="F:calcium ion binding"/>
    <property type="evidence" value="ECO:0007669"/>
    <property type="project" value="InterPro"/>
</dbReference>
<evidence type="ECO:0000256" key="8">
    <source>
        <dbReference type="ARBA" id="ARBA00022837"/>
    </source>
</evidence>
<evidence type="ECO:0000259" key="14">
    <source>
        <dbReference type="PROSITE" id="PS50222"/>
    </source>
</evidence>
<evidence type="ECO:0000256" key="6">
    <source>
        <dbReference type="ARBA" id="ARBA00022737"/>
    </source>
</evidence>
<comment type="similarity">
    <text evidence="2 13">Belongs to the mitochondrial carrier (TC 2.A.29) family.</text>
</comment>
<accession>A0A0H3YF57</accession>
<dbReference type="CDD" id="cd00051">
    <property type="entry name" value="EFh"/>
    <property type="match status" value="1"/>
</dbReference>
<dbReference type="AlphaFoldDB" id="A0A0H3YF57"/>
<feature type="repeat" description="Solcar" evidence="12">
    <location>
        <begin position="277"/>
        <end position="362"/>
    </location>
</feature>
<dbReference type="PROSITE" id="PS00018">
    <property type="entry name" value="EF_HAND_1"/>
    <property type="match status" value="1"/>
</dbReference>
<comment type="subcellular location">
    <subcellularLocation>
        <location evidence="1">Mitochondrion inner membrane</location>
        <topology evidence="1">Multi-pass membrane protein</topology>
    </subcellularLocation>
</comment>
<dbReference type="InterPro" id="IPR002167">
    <property type="entry name" value="GDC-like"/>
</dbReference>
<evidence type="ECO:0000256" key="13">
    <source>
        <dbReference type="RuleBase" id="RU000488"/>
    </source>
</evidence>
<dbReference type="Gene3D" id="1.10.238.10">
    <property type="entry name" value="EF-hand"/>
    <property type="match status" value="1"/>
</dbReference>
<dbReference type="PROSITE" id="PS50920">
    <property type="entry name" value="SOLCAR"/>
    <property type="match status" value="3"/>
</dbReference>
<dbReference type="InterPro" id="IPR011992">
    <property type="entry name" value="EF-hand-dom_pair"/>
</dbReference>
<dbReference type="SUPFAM" id="SSF103506">
    <property type="entry name" value="Mitochondrial carrier"/>
    <property type="match status" value="1"/>
</dbReference>
<reference evidence="15" key="1">
    <citation type="journal article" date="2015" name="Elife">
        <title>Stem cells and fluid flow drive cyst formation in an invertebrate excretory organ.</title>
        <authorList>
            <person name="Thi-Kim Vu H."/>
            <person name="Rink J.C."/>
            <person name="McKinney S.A."/>
            <person name="McClain M."/>
            <person name="Lakshmanaperumal N."/>
            <person name="Alexander R."/>
            <person name="Sanchez Alvarado A."/>
        </authorList>
    </citation>
    <scope>NUCLEOTIDE SEQUENCE</scope>
</reference>
<dbReference type="Gene3D" id="1.50.40.10">
    <property type="entry name" value="Mitochondrial carrier domain"/>
    <property type="match status" value="1"/>
</dbReference>
<feature type="repeat" description="Solcar" evidence="12">
    <location>
        <begin position="179"/>
        <end position="265"/>
    </location>
</feature>
<keyword evidence="3 13" id="KW-0813">Transport</keyword>
<dbReference type="SUPFAM" id="SSF47473">
    <property type="entry name" value="EF-hand"/>
    <property type="match status" value="1"/>
</dbReference>
<evidence type="ECO:0000256" key="5">
    <source>
        <dbReference type="ARBA" id="ARBA00022723"/>
    </source>
</evidence>
<organism evidence="15">
    <name type="scientific">Schmidtea mediterranea</name>
    <name type="common">Freshwater planarian flatworm</name>
    <dbReference type="NCBI Taxonomy" id="79327"/>
    <lineage>
        <taxon>Eukaryota</taxon>
        <taxon>Metazoa</taxon>
        <taxon>Spiralia</taxon>
        <taxon>Lophotrochozoa</taxon>
        <taxon>Platyhelminthes</taxon>
        <taxon>Rhabditophora</taxon>
        <taxon>Seriata</taxon>
        <taxon>Tricladida</taxon>
        <taxon>Continenticola</taxon>
        <taxon>Geoplanoidea</taxon>
        <taxon>Dugesiidae</taxon>
        <taxon>Schmidtea</taxon>
    </lineage>
</organism>
<keyword evidence="11 12" id="KW-0472">Membrane</keyword>
<keyword evidence="6" id="KW-0677">Repeat</keyword>
<keyword evidence="10" id="KW-0496">Mitochondrion</keyword>
<evidence type="ECO:0000256" key="3">
    <source>
        <dbReference type="ARBA" id="ARBA00022448"/>
    </source>
</evidence>